<proteinExistence type="predicted"/>
<accession>A0A0K2US95</accession>
<name>A0A0K2US95_LEPSM</name>
<sequence length="66" mass="7644">SLSAFPNPLSSFPHHSQCLFFKHILDYNDVKITTLKLINGIDICDRDYLLVIRAFYALSTLKHSYQ</sequence>
<reference evidence="1" key="1">
    <citation type="submission" date="2014-05" db="EMBL/GenBank/DDBJ databases">
        <authorList>
            <person name="Chronopoulou M."/>
        </authorList>
    </citation>
    <scope>NUCLEOTIDE SEQUENCE</scope>
    <source>
        <tissue evidence="1">Whole organism</tissue>
    </source>
</reference>
<dbReference type="AlphaFoldDB" id="A0A0K2US95"/>
<feature type="non-terminal residue" evidence="1">
    <location>
        <position position="1"/>
    </location>
</feature>
<organism evidence="1">
    <name type="scientific">Lepeophtheirus salmonis</name>
    <name type="common">Salmon louse</name>
    <name type="synonym">Caligus salmonis</name>
    <dbReference type="NCBI Taxonomy" id="72036"/>
    <lineage>
        <taxon>Eukaryota</taxon>
        <taxon>Metazoa</taxon>
        <taxon>Ecdysozoa</taxon>
        <taxon>Arthropoda</taxon>
        <taxon>Crustacea</taxon>
        <taxon>Multicrustacea</taxon>
        <taxon>Hexanauplia</taxon>
        <taxon>Copepoda</taxon>
        <taxon>Siphonostomatoida</taxon>
        <taxon>Caligidae</taxon>
        <taxon>Lepeophtheirus</taxon>
    </lineage>
</organism>
<protein>
    <submittedName>
        <fullName evidence="1">Uncharacterized protein</fullName>
    </submittedName>
</protein>
<evidence type="ECO:0000313" key="1">
    <source>
        <dbReference type="EMBL" id="CDW40586.1"/>
    </source>
</evidence>
<dbReference type="EMBL" id="HACA01023225">
    <property type="protein sequence ID" value="CDW40586.1"/>
    <property type="molecule type" value="Transcribed_RNA"/>
</dbReference>